<dbReference type="RefSeq" id="WP_394825611.1">
    <property type="nucleotide sequence ID" value="NZ_CP089984.1"/>
</dbReference>
<gene>
    <name evidence="1" type="ORF">LZC94_01635</name>
</gene>
<dbReference type="Proteomes" id="UP001370348">
    <property type="component" value="Chromosome"/>
</dbReference>
<organism evidence="1 2">
    <name type="scientific">Pendulispora albinea</name>
    <dbReference type="NCBI Taxonomy" id="2741071"/>
    <lineage>
        <taxon>Bacteria</taxon>
        <taxon>Pseudomonadati</taxon>
        <taxon>Myxococcota</taxon>
        <taxon>Myxococcia</taxon>
        <taxon>Myxococcales</taxon>
        <taxon>Sorangiineae</taxon>
        <taxon>Pendulisporaceae</taxon>
        <taxon>Pendulispora</taxon>
    </lineage>
</organism>
<evidence type="ECO:0000313" key="1">
    <source>
        <dbReference type="EMBL" id="WXB15981.1"/>
    </source>
</evidence>
<keyword evidence="2" id="KW-1185">Reference proteome</keyword>
<evidence type="ECO:0000313" key="2">
    <source>
        <dbReference type="Proteomes" id="UP001370348"/>
    </source>
</evidence>
<protein>
    <submittedName>
        <fullName evidence="1">Uncharacterized protein</fullName>
    </submittedName>
</protein>
<proteinExistence type="predicted"/>
<reference evidence="1 2" key="1">
    <citation type="submission" date="2021-12" db="EMBL/GenBank/DDBJ databases">
        <title>Discovery of the Pendulisporaceae a myxobacterial family with distinct sporulation behavior and unique specialized metabolism.</title>
        <authorList>
            <person name="Garcia R."/>
            <person name="Popoff A."/>
            <person name="Bader C.D."/>
            <person name="Loehr J."/>
            <person name="Walesch S."/>
            <person name="Walt C."/>
            <person name="Boldt J."/>
            <person name="Bunk B."/>
            <person name="Haeckl F.J.F.P.J."/>
            <person name="Gunesch A.P."/>
            <person name="Birkelbach J."/>
            <person name="Nuebel U."/>
            <person name="Pietschmann T."/>
            <person name="Bach T."/>
            <person name="Mueller R."/>
        </authorList>
    </citation>
    <scope>NUCLEOTIDE SEQUENCE [LARGE SCALE GENOMIC DNA]</scope>
    <source>
        <strain evidence="1 2">MSr11954</strain>
    </source>
</reference>
<accession>A0ABZ2LYG1</accession>
<name>A0ABZ2LYG1_9BACT</name>
<sequence>MVTTVGMRGDRWHAVTTVGTVTNFAAEQLHIYVVGRTSAKFDTIVRSIHASGGRTSVRRHRR</sequence>
<dbReference type="EMBL" id="CP089984">
    <property type="protein sequence ID" value="WXB15981.1"/>
    <property type="molecule type" value="Genomic_DNA"/>
</dbReference>